<reference evidence="2 3" key="1">
    <citation type="submission" date="2023-03" db="EMBL/GenBank/DDBJ databases">
        <title>High recombination rates correlate with genetic variation in Cardiocondyla obscurior ants.</title>
        <authorList>
            <person name="Errbii M."/>
        </authorList>
    </citation>
    <scope>NUCLEOTIDE SEQUENCE [LARGE SCALE GENOMIC DNA]</scope>
    <source>
        <strain evidence="2">Alpha-2009</strain>
        <tissue evidence="2">Whole body</tissue>
    </source>
</reference>
<evidence type="ECO:0000313" key="2">
    <source>
        <dbReference type="EMBL" id="KAL0128717.1"/>
    </source>
</evidence>
<proteinExistence type="predicted"/>
<dbReference type="Proteomes" id="UP001430953">
    <property type="component" value="Unassembled WGS sequence"/>
</dbReference>
<keyword evidence="3" id="KW-1185">Reference proteome</keyword>
<gene>
    <name evidence="2" type="ORF">PUN28_003825</name>
</gene>
<feature type="region of interest" description="Disordered" evidence="1">
    <location>
        <begin position="29"/>
        <end position="69"/>
    </location>
</feature>
<organism evidence="2 3">
    <name type="scientific">Cardiocondyla obscurior</name>
    <dbReference type="NCBI Taxonomy" id="286306"/>
    <lineage>
        <taxon>Eukaryota</taxon>
        <taxon>Metazoa</taxon>
        <taxon>Ecdysozoa</taxon>
        <taxon>Arthropoda</taxon>
        <taxon>Hexapoda</taxon>
        <taxon>Insecta</taxon>
        <taxon>Pterygota</taxon>
        <taxon>Neoptera</taxon>
        <taxon>Endopterygota</taxon>
        <taxon>Hymenoptera</taxon>
        <taxon>Apocrita</taxon>
        <taxon>Aculeata</taxon>
        <taxon>Formicoidea</taxon>
        <taxon>Formicidae</taxon>
        <taxon>Myrmicinae</taxon>
        <taxon>Cardiocondyla</taxon>
    </lineage>
</organism>
<sequence length="69" mass="7979">MTDAQGICHSVTLCSSLCSRTIDCLDIAERARSRRRQTRHGQRRERKEKKKKKSSVASSSNRRRSLHSH</sequence>
<accession>A0AAW2GMX2</accession>
<dbReference type="AlphaFoldDB" id="A0AAW2GMX2"/>
<evidence type="ECO:0000313" key="3">
    <source>
        <dbReference type="Proteomes" id="UP001430953"/>
    </source>
</evidence>
<evidence type="ECO:0000256" key="1">
    <source>
        <dbReference type="SAM" id="MobiDB-lite"/>
    </source>
</evidence>
<feature type="compositionally biased region" description="Basic residues" evidence="1">
    <location>
        <begin position="32"/>
        <end position="54"/>
    </location>
</feature>
<protein>
    <submittedName>
        <fullName evidence="2">Uncharacterized protein</fullName>
    </submittedName>
</protein>
<name>A0AAW2GMX2_9HYME</name>
<comment type="caution">
    <text evidence="2">The sequence shown here is derived from an EMBL/GenBank/DDBJ whole genome shotgun (WGS) entry which is preliminary data.</text>
</comment>
<dbReference type="EMBL" id="JADYXP020000003">
    <property type="protein sequence ID" value="KAL0128717.1"/>
    <property type="molecule type" value="Genomic_DNA"/>
</dbReference>